<keyword evidence="1" id="KW-0472">Membrane</keyword>
<name>A0ABD1AW82_CARAN</name>
<evidence type="ECO:0000313" key="2">
    <source>
        <dbReference type="EMBL" id="KAL1211023.1"/>
    </source>
</evidence>
<keyword evidence="1" id="KW-0812">Transmembrane</keyword>
<protein>
    <submittedName>
        <fullName evidence="2">Inorganic pyrophosphatase TTM2</fullName>
    </submittedName>
</protein>
<dbReference type="EMBL" id="JBANAX010000385">
    <property type="protein sequence ID" value="KAL1211023.1"/>
    <property type="molecule type" value="Genomic_DNA"/>
</dbReference>
<comment type="caution">
    <text evidence="2">The sequence shown here is derived from an EMBL/GenBank/DDBJ whole genome shotgun (WGS) entry which is preliminary data.</text>
</comment>
<reference evidence="2 3" key="1">
    <citation type="submission" date="2024-04" db="EMBL/GenBank/DDBJ databases">
        <title>Genome assembly C_amara_ONT_v2.</title>
        <authorList>
            <person name="Yant L."/>
            <person name="Moore C."/>
            <person name="Slenker M."/>
        </authorList>
    </citation>
    <scope>NUCLEOTIDE SEQUENCE [LARGE SCALE GENOMIC DNA]</scope>
    <source>
        <tissue evidence="2">Leaf</tissue>
    </source>
</reference>
<keyword evidence="3" id="KW-1185">Reference proteome</keyword>
<dbReference type="AlphaFoldDB" id="A0ABD1AW82"/>
<dbReference type="Proteomes" id="UP001558713">
    <property type="component" value="Unassembled WGS sequence"/>
</dbReference>
<proteinExistence type="predicted"/>
<evidence type="ECO:0000313" key="3">
    <source>
        <dbReference type="Proteomes" id="UP001558713"/>
    </source>
</evidence>
<gene>
    <name evidence="2" type="ORF">V5N11_035823</name>
</gene>
<sequence>MPHSSSSSQLAKDSPLMEEISTIARGQHQVMHQLDNVCNLMRESSAERLRLARTGSNNSSRRDRSSKSFILSSVESKSLHLVSTLAFCSIGIVVIKSYINKRQ</sequence>
<evidence type="ECO:0000256" key="1">
    <source>
        <dbReference type="SAM" id="Phobius"/>
    </source>
</evidence>
<feature type="transmembrane region" description="Helical" evidence="1">
    <location>
        <begin position="79"/>
        <end position="99"/>
    </location>
</feature>
<accession>A0ABD1AW82</accession>
<organism evidence="2 3">
    <name type="scientific">Cardamine amara subsp. amara</name>
    <dbReference type="NCBI Taxonomy" id="228776"/>
    <lineage>
        <taxon>Eukaryota</taxon>
        <taxon>Viridiplantae</taxon>
        <taxon>Streptophyta</taxon>
        <taxon>Embryophyta</taxon>
        <taxon>Tracheophyta</taxon>
        <taxon>Spermatophyta</taxon>
        <taxon>Magnoliopsida</taxon>
        <taxon>eudicotyledons</taxon>
        <taxon>Gunneridae</taxon>
        <taxon>Pentapetalae</taxon>
        <taxon>rosids</taxon>
        <taxon>malvids</taxon>
        <taxon>Brassicales</taxon>
        <taxon>Brassicaceae</taxon>
        <taxon>Cardamineae</taxon>
        <taxon>Cardamine</taxon>
    </lineage>
</organism>
<keyword evidence="1" id="KW-1133">Transmembrane helix</keyword>